<dbReference type="EMBL" id="JBHRTQ010000007">
    <property type="protein sequence ID" value="MFC3174430.1"/>
    <property type="molecule type" value="Genomic_DNA"/>
</dbReference>
<protein>
    <submittedName>
        <fullName evidence="9">Sterol desaturase family protein</fullName>
        <ecNumber evidence="9">1.-.-.-</ecNumber>
    </submittedName>
</protein>
<dbReference type="Pfam" id="PF04116">
    <property type="entry name" value="FA_hydroxylase"/>
    <property type="match status" value="1"/>
</dbReference>
<feature type="transmembrane region" description="Helical" evidence="7">
    <location>
        <begin position="36"/>
        <end position="60"/>
    </location>
</feature>
<dbReference type="Proteomes" id="UP001595604">
    <property type="component" value="Unassembled WGS sequence"/>
</dbReference>
<feature type="domain" description="Fatty acid hydroxylase" evidence="8">
    <location>
        <begin position="98"/>
        <end position="234"/>
    </location>
</feature>
<keyword evidence="3 7" id="KW-1133">Transmembrane helix</keyword>
<evidence type="ECO:0000313" key="10">
    <source>
        <dbReference type="Proteomes" id="UP001595604"/>
    </source>
</evidence>
<dbReference type="GO" id="GO:0016491">
    <property type="term" value="F:oxidoreductase activity"/>
    <property type="evidence" value="ECO:0007669"/>
    <property type="project" value="UniProtKB-KW"/>
</dbReference>
<dbReference type="PANTHER" id="PTHR21624">
    <property type="entry name" value="STEROL DESATURASE-RELATED PROTEIN"/>
    <property type="match status" value="1"/>
</dbReference>
<dbReference type="InterPro" id="IPR006694">
    <property type="entry name" value="Fatty_acid_hydroxylase"/>
</dbReference>
<evidence type="ECO:0000256" key="1">
    <source>
        <dbReference type="ARBA" id="ARBA00004127"/>
    </source>
</evidence>
<evidence type="ECO:0000256" key="5">
    <source>
        <dbReference type="ARBA" id="ARBA00023098"/>
    </source>
</evidence>
<keyword evidence="10" id="KW-1185">Reference proteome</keyword>
<evidence type="ECO:0000256" key="2">
    <source>
        <dbReference type="ARBA" id="ARBA00022692"/>
    </source>
</evidence>
<accession>A0ABV7IS59</accession>
<evidence type="ECO:0000256" key="7">
    <source>
        <dbReference type="SAM" id="Phobius"/>
    </source>
</evidence>
<dbReference type="RefSeq" id="WP_379509787.1">
    <property type="nucleotide sequence ID" value="NZ_JBHRTQ010000007.1"/>
</dbReference>
<dbReference type="InterPro" id="IPR051689">
    <property type="entry name" value="Sterol_desaturase/TMEM195"/>
</dbReference>
<keyword evidence="4 9" id="KW-0560">Oxidoreductase</keyword>
<organism evidence="9 10">
    <name type="scientific">Novosphingobium bradum</name>
    <dbReference type="NCBI Taxonomy" id="1737444"/>
    <lineage>
        <taxon>Bacteria</taxon>
        <taxon>Pseudomonadati</taxon>
        <taxon>Pseudomonadota</taxon>
        <taxon>Alphaproteobacteria</taxon>
        <taxon>Sphingomonadales</taxon>
        <taxon>Sphingomonadaceae</taxon>
        <taxon>Novosphingobium</taxon>
    </lineage>
</organism>
<comment type="caution">
    <text evidence="9">The sequence shown here is derived from an EMBL/GenBank/DDBJ whole genome shotgun (WGS) entry which is preliminary data.</text>
</comment>
<keyword evidence="6 7" id="KW-0472">Membrane</keyword>
<proteinExistence type="predicted"/>
<comment type="subcellular location">
    <subcellularLocation>
        <location evidence="1">Endomembrane system</location>
        <topology evidence="1">Multi-pass membrane protein</topology>
    </subcellularLocation>
</comment>
<dbReference type="PANTHER" id="PTHR21624:SF1">
    <property type="entry name" value="ALKYLGLYCEROL MONOOXYGENASE"/>
    <property type="match status" value="1"/>
</dbReference>
<evidence type="ECO:0000259" key="8">
    <source>
        <dbReference type="Pfam" id="PF04116"/>
    </source>
</evidence>
<gene>
    <name evidence="9" type="ORF">ACFOD9_09210</name>
</gene>
<evidence type="ECO:0000256" key="6">
    <source>
        <dbReference type="ARBA" id="ARBA00023136"/>
    </source>
</evidence>
<evidence type="ECO:0000256" key="4">
    <source>
        <dbReference type="ARBA" id="ARBA00023002"/>
    </source>
</evidence>
<feature type="transmembrane region" description="Helical" evidence="7">
    <location>
        <begin position="81"/>
        <end position="103"/>
    </location>
</feature>
<sequence>MDPKVLTIVVVAWLALLVWAGRRWPVNPDIPAKAYGINLAAGLVQMALFIPVAAVVGGLAGQVSQWTGVHFSLVRAADIGIGVAGVDAVLRVLVLTFVPLLAYDLWFAASHRLEHFVPALWDMHKVHHADRWMNPFTIVRDNFMQTIWRAFFPVLTLGLFIDMDFREGGEAAIYSQTFLYLWSALCHSNIRIELPWLDGILTTPQYHRLHHSVEPQHADCNFADIFPVFDMVLGRYHRPRPGEFPLTGLISGERIDGVGRIIVAPFLAWAGRLRAAFTGGKPGQA</sequence>
<keyword evidence="2 7" id="KW-0812">Transmembrane</keyword>
<evidence type="ECO:0000313" key="9">
    <source>
        <dbReference type="EMBL" id="MFC3174430.1"/>
    </source>
</evidence>
<reference evidence="10" key="1">
    <citation type="journal article" date="2019" name="Int. J. Syst. Evol. Microbiol.">
        <title>The Global Catalogue of Microorganisms (GCM) 10K type strain sequencing project: providing services to taxonomists for standard genome sequencing and annotation.</title>
        <authorList>
            <consortium name="The Broad Institute Genomics Platform"/>
            <consortium name="The Broad Institute Genome Sequencing Center for Infectious Disease"/>
            <person name="Wu L."/>
            <person name="Ma J."/>
        </authorList>
    </citation>
    <scope>NUCLEOTIDE SEQUENCE [LARGE SCALE GENOMIC DNA]</scope>
    <source>
        <strain evidence="10">KCTC 42984</strain>
    </source>
</reference>
<dbReference type="EC" id="1.-.-.-" evidence="9"/>
<keyword evidence="5" id="KW-0443">Lipid metabolism</keyword>
<evidence type="ECO:0000256" key="3">
    <source>
        <dbReference type="ARBA" id="ARBA00022989"/>
    </source>
</evidence>
<name>A0ABV7IS59_9SPHN</name>